<dbReference type="Pfam" id="PF07013">
    <property type="entry name" value="DUF1314"/>
    <property type="match status" value="1"/>
</dbReference>
<protein>
    <submittedName>
        <fullName evidence="1">ORF2</fullName>
    </submittedName>
</protein>
<organism evidence="1">
    <name type="scientific">Human herpesvirus 3</name>
    <name type="common">HHV-3</name>
    <name type="synonym">Varicella-zoster virus</name>
    <dbReference type="NCBI Taxonomy" id="10335"/>
    <lineage>
        <taxon>Viruses</taxon>
        <taxon>Duplodnaviria</taxon>
        <taxon>Heunggongvirae</taxon>
        <taxon>Peploviricota</taxon>
        <taxon>Herviviricetes</taxon>
        <taxon>Herpesvirales</taxon>
        <taxon>Orthoherpesviridae</taxon>
        <taxon>Alphaherpesvirinae</taxon>
        <taxon>Varicellovirus</taxon>
        <taxon>Varicellovirus humanalpha3</taxon>
    </lineage>
</organism>
<reference evidence="1" key="1">
    <citation type="journal article" date="2015" name="J. Virol.">
        <title>Recombination of Globally Circulating Varicella-Zoster Virus.</title>
        <authorList>
            <person name="Norberg P."/>
            <person name="Depledge D.P."/>
            <person name="Kundu S."/>
            <person name="Atkinson C."/>
            <person name="Brown J."/>
            <person name="Haque T."/>
            <person name="Hussaini Y."/>
            <person name="MacMahon E."/>
            <person name="Molyneaux P."/>
            <person name="Papaevangelou V."/>
            <person name="Sengupta N."/>
            <person name="Koay E.S."/>
            <person name="Tang J.W."/>
            <person name="Underhill G.S."/>
            <person name="Grahn A."/>
            <person name="Studahl M."/>
            <person name="Breuer J."/>
            <person name="Bergstrom T."/>
        </authorList>
    </citation>
    <scope>NUCLEOTIDE SEQUENCE</scope>
    <source>
        <strain evidence="1">DE10-4367</strain>
    </source>
</reference>
<dbReference type="InterPro" id="IPR010741">
    <property type="entry name" value="DUF1314"/>
</dbReference>
<proteinExistence type="predicted"/>
<accession>A0A0F7GJJ4</accession>
<name>A0A0F7GJJ4_HHV3</name>
<evidence type="ECO:0000313" key="1">
    <source>
        <dbReference type="EMBL" id="AKG56581.1"/>
    </source>
</evidence>
<gene>
    <name evidence="1" type="primary">ORF2</name>
</gene>
<sequence length="238" mass="25938">MHVISETLAYGHVPAFIMGSTLVRPSLNATAEENPASETRCLLRVLAGRTVDLPGGGTLHITCTKTYVIIGKYSKPGERLSLARLIGRAMTPGGARTFIILAMKEKRSTTLGYECGTGLHLLAPSMGTFLRTHGLSNRDLCLWRGNIYDMHMQRLMFWENIAQNTTETPCITSTLTCNLTEDSGEAALTTSDRPTLPTLTAQGRPTVSNIRGILKGSPRQQPVCHRVRFAEPTEGALL</sequence>
<organismHost>
    <name type="scientific">Homo sapiens</name>
    <name type="common">Human</name>
    <dbReference type="NCBI Taxonomy" id="9606"/>
</organismHost>
<dbReference type="EMBL" id="KP771896">
    <property type="protein sequence ID" value="AKG56581.1"/>
    <property type="molecule type" value="Genomic_DNA"/>
</dbReference>